<dbReference type="CTD" id="8581833"/>
<dbReference type="HOGENOM" id="CLU_1286097_0_0_1"/>
<name>A8XF14_CAEBR</name>
<dbReference type="AlphaFoldDB" id="A8XF14"/>
<feature type="non-terminal residue" evidence="1">
    <location>
        <position position="215"/>
    </location>
</feature>
<dbReference type="EMBL" id="HE600958">
    <property type="protein sequence ID" value="CAP31236.1"/>
    <property type="molecule type" value="Genomic_DNA"/>
</dbReference>
<dbReference type="STRING" id="6238.A8XF14"/>
<evidence type="ECO:0000313" key="1">
    <source>
        <dbReference type="EMBL" id="CAP31236.1"/>
    </source>
</evidence>
<sequence length="215" mass="25475">MGTIIYGLQAGEYASFVDLSCYAFVYDEYNQVPVNLTENVLSEEYVREIIARKRQILIHREHNEDEIRESMRDMEECDRIIEGWQSLEIDELRATWNQKLSEFESWHEMMQQVEVLSQTIQTRLDVTVIQTIWILKERSYEIKHSELGGTLRESLEQLATTSETSVHRHLQNLELSNEQDCPDAIEFLEVIVIFRSLHFLSYPLDFPLIFRSLRL</sequence>
<proteinExistence type="predicted"/>
<reference evidence="1 2" key="1">
    <citation type="journal article" date="2003" name="PLoS Biol.">
        <title>The genome sequence of Caenorhabditis briggsae: a platform for comparative genomics.</title>
        <authorList>
            <person name="Stein L.D."/>
            <person name="Bao Z."/>
            <person name="Blasiar D."/>
            <person name="Blumenthal T."/>
            <person name="Brent M.R."/>
            <person name="Chen N."/>
            <person name="Chinwalla A."/>
            <person name="Clarke L."/>
            <person name="Clee C."/>
            <person name="Coghlan A."/>
            <person name="Coulson A."/>
            <person name="D'Eustachio P."/>
            <person name="Fitch D.H."/>
            <person name="Fulton L.A."/>
            <person name="Fulton R.E."/>
            <person name="Griffiths-Jones S."/>
            <person name="Harris T.W."/>
            <person name="Hillier L.W."/>
            <person name="Kamath R."/>
            <person name="Kuwabara P.E."/>
            <person name="Mardis E.R."/>
            <person name="Marra M.A."/>
            <person name="Miner T.L."/>
            <person name="Minx P."/>
            <person name="Mullikin J.C."/>
            <person name="Plumb R.W."/>
            <person name="Rogers J."/>
            <person name="Schein J.E."/>
            <person name="Sohrmann M."/>
            <person name="Spieth J."/>
            <person name="Stajich J.E."/>
            <person name="Wei C."/>
            <person name="Willey D."/>
            <person name="Wilson R.K."/>
            <person name="Durbin R."/>
            <person name="Waterston R.H."/>
        </authorList>
    </citation>
    <scope>NUCLEOTIDE SEQUENCE [LARGE SCALE GENOMIC DNA]</scope>
    <source>
        <strain evidence="1 2">AF16</strain>
    </source>
</reference>
<organism evidence="1 2">
    <name type="scientific">Caenorhabditis briggsae</name>
    <dbReference type="NCBI Taxonomy" id="6238"/>
    <lineage>
        <taxon>Eukaryota</taxon>
        <taxon>Metazoa</taxon>
        <taxon>Ecdysozoa</taxon>
        <taxon>Nematoda</taxon>
        <taxon>Chromadorea</taxon>
        <taxon>Rhabditida</taxon>
        <taxon>Rhabditina</taxon>
        <taxon>Rhabditomorpha</taxon>
        <taxon>Rhabditoidea</taxon>
        <taxon>Rhabditidae</taxon>
        <taxon>Peloderinae</taxon>
        <taxon>Caenorhabditis</taxon>
    </lineage>
</organism>
<evidence type="ECO:0000313" key="2">
    <source>
        <dbReference type="Proteomes" id="UP000008549"/>
    </source>
</evidence>
<keyword evidence="2" id="KW-1185">Reference proteome</keyword>
<dbReference type="RefSeq" id="XP_002639839.1">
    <property type="nucleotide sequence ID" value="XM_002639793.1"/>
</dbReference>
<dbReference type="Proteomes" id="UP000008549">
    <property type="component" value="Unassembled WGS sequence"/>
</dbReference>
<dbReference type="GeneID" id="8581833"/>
<accession>A8XF14</accession>
<reference evidence="1 2" key="2">
    <citation type="journal article" date="2011" name="PLoS Genet.">
        <title>Caenorhabditis briggsae recombinant inbred line genotypes reveal inter-strain incompatibility and the evolution of recombination.</title>
        <authorList>
            <person name="Ross J.A."/>
            <person name="Koboldt D.C."/>
            <person name="Staisch J.E."/>
            <person name="Chamberlin H.M."/>
            <person name="Gupta B.P."/>
            <person name="Miller R.D."/>
            <person name="Baird S.E."/>
            <person name="Haag E.S."/>
        </authorList>
    </citation>
    <scope>NUCLEOTIDE SEQUENCE [LARGE SCALE GENOMIC DNA]</scope>
    <source>
        <strain evidence="1 2">AF16</strain>
    </source>
</reference>
<gene>
    <name evidence="1" type="ORF">CBG12189</name>
    <name evidence="1" type="ORF">CBG_12189</name>
</gene>
<protein>
    <submittedName>
        <fullName evidence="1">Protein CBG12189</fullName>
    </submittedName>
</protein>
<dbReference type="InParanoid" id="A8XF14"/>
<dbReference type="OMA" id="LEVIVIF"/>
<dbReference type="eggNOG" id="KOG0516">
    <property type="taxonomic scope" value="Eukaryota"/>
</dbReference>
<feature type="non-terminal residue" evidence="1">
    <location>
        <position position="1"/>
    </location>
</feature>
<dbReference type="KEGG" id="cbr:CBG_12189"/>